<organism evidence="3 4">
    <name type="scientific">Holothuria leucospilota</name>
    <name type="common">Black long sea cucumber</name>
    <name type="synonym">Mertensiothuria leucospilota</name>
    <dbReference type="NCBI Taxonomy" id="206669"/>
    <lineage>
        <taxon>Eukaryota</taxon>
        <taxon>Metazoa</taxon>
        <taxon>Echinodermata</taxon>
        <taxon>Eleutherozoa</taxon>
        <taxon>Echinozoa</taxon>
        <taxon>Holothuroidea</taxon>
        <taxon>Aspidochirotacea</taxon>
        <taxon>Aspidochirotida</taxon>
        <taxon>Holothuriidae</taxon>
        <taxon>Holothuria</taxon>
    </lineage>
</organism>
<reference evidence="3" key="1">
    <citation type="submission" date="2021-10" db="EMBL/GenBank/DDBJ databases">
        <title>Tropical sea cucumber genome reveals ecological adaptation and Cuvierian tubules defense mechanism.</title>
        <authorList>
            <person name="Chen T."/>
        </authorList>
    </citation>
    <scope>NUCLEOTIDE SEQUENCE</scope>
    <source>
        <strain evidence="3">Nanhai2018</strain>
        <tissue evidence="3">Muscle</tissue>
    </source>
</reference>
<accession>A0A9Q1BDS5</accession>
<keyword evidence="2" id="KW-0812">Transmembrane</keyword>
<keyword evidence="4" id="KW-1185">Reference proteome</keyword>
<feature type="transmembrane region" description="Helical" evidence="2">
    <location>
        <begin position="77"/>
        <end position="96"/>
    </location>
</feature>
<evidence type="ECO:0000256" key="1">
    <source>
        <dbReference type="SAM" id="MobiDB-lite"/>
    </source>
</evidence>
<name>A0A9Q1BDS5_HOLLE</name>
<dbReference type="Proteomes" id="UP001152320">
    <property type="component" value="Chromosome 21"/>
</dbReference>
<feature type="region of interest" description="Disordered" evidence="1">
    <location>
        <begin position="120"/>
        <end position="188"/>
    </location>
</feature>
<dbReference type="AlphaFoldDB" id="A0A9Q1BDS5"/>
<feature type="compositionally biased region" description="Polar residues" evidence="1">
    <location>
        <begin position="149"/>
        <end position="161"/>
    </location>
</feature>
<sequence length="574" mass="64251">MPPISTSSDVTDYITTVGLQSFEEEINFNSEFATSPFWGTTSQNLLISVTSGDITEDDSKGKPTEANGKENLSPATVLLFSLSFIIGCFALTALILRIGSRLKKAKMEAQEKRRNRRLTMHNNIKPESTTQRHKKLTIRMHAGQDSVKKGNQTRKSSSKDSQGLKVAATALHDRRSASYHKNERKKKASIKTNKTLEALIEIGAFPQDIALYSLSGPDDSRKDGQPSRRYSTTKQAELTNLSNEGAAYTNEAFDLNNPDELQSRYSLEERDKALTRGSFDMAQSSFSTSEANYDGHGVFNLPDLSKDGMSSVMRLVENEKDLSEGSSMKENDVMLDHSMYSTASTSGSEGSPVTARKYLPMKYLKHYDKNRNNSRDSGYVESLTSQDSMKKRKLGIVEPFYHRAFLEDQIGSRIHGGDDILISQCPTCQTLTPQKQTPRHRKGSMASNDSEDTLLKISPFRNSANVPAHYPYSHRLLGKRASYAMVYPSRAFRAHSFTRSHSVVSENADYNMKCSLHPSRRYLKRLDSATQTDGAPLHRKSTVRWKKEGGNFILTPMENNEIDHLGPIYLSSET</sequence>
<keyword evidence="2" id="KW-1133">Transmembrane helix</keyword>
<feature type="region of interest" description="Disordered" evidence="1">
    <location>
        <begin position="431"/>
        <end position="450"/>
    </location>
</feature>
<protein>
    <submittedName>
        <fullName evidence="3">Uncharacterized protein</fullName>
    </submittedName>
</protein>
<gene>
    <name evidence="3" type="ORF">HOLleu_38969</name>
</gene>
<feature type="compositionally biased region" description="Polar residues" evidence="1">
    <location>
        <begin position="120"/>
        <end position="129"/>
    </location>
</feature>
<keyword evidence="2" id="KW-0472">Membrane</keyword>
<evidence type="ECO:0000256" key="2">
    <source>
        <dbReference type="SAM" id="Phobius"/>
    </source>
</evidence>
<evidence type="ECO:0000313" key="3">
    <source>
        <dbReference type="EMBL" id="KAJ8021693.1"/>
    </source>
</evidence>
<dbReference type="OrthoDB" id="10366543at2759"/>
<comment type="caution">
    <text evidence="3">The sequence shown here is derived from an EMBL/GenBank/DDBJ whole genome shotgun (WGS) entry which is preliminary data.</text>
</comment>
<dbReference type="EMBL" id="JAIZAY010000021">
    <property type="protein sequence ID" value="KAJ8021693.1"/>
    <property type="molecule type" value="Genomic_DNA"/>
</dbReference>
<evidence type="ECO:0000313" key="4">
    <source>
        <dbReference type="Proteomes" id="UP001152320"/>
    </source>
</evidence>
<proteinExistence type="predicted"/>